<proteinExistence type="predicted"/>
<dbReference type="Gene3D" id="3.10.28.10">
    <property type="entry name" value="Homing endonucleases"/>
    <property type="match status" value="1"/>
</dbReference>
<geneLocation type="chloroplast" evidence="2"/>
<feature type="domain" description="Homing endonuclease LAGLIDADG" evidence="1">
    <location>
        <begin position="20"/>
        <end position="111"/>
    </location>
</feature>
<evidence type="ECO:0000259" key="1">
    <source>
        <dbReference type="Pfam" id="PF00961"/>
    </source>
</evidence>
<reference evidence="2" key="1">
    <citation type="journal article" date="2014" name="BMC Evol. Biol.">
        <title>Chloroplast phylogenomic analysis resolves deep-level relationships within the green algal class Trebouxiophyceae.</title>
        <authorList>
            <person name="Lemieux C."/>
            <person name="Otis C."/>
            <person name="Turmel M."/>
        </authorList>
    </citation>
    <scope>NUCLEOTIDE SEQUENCE</scope>
</reference>
<keyword evidence="2" id="KW-0934">Plastid</keyword>
<dbReference type="PANTHER" id="PTHR36181:SF2">
    <property type="entry name" value="INTRON-ENCODED ENDONUCLEASE AI3-RELATED"/>
    <property type="match status" value="1"/>
</dbReference>
<dbReference type="RefSeq" id="YP_009106742.1">
    <property type="nucleotide sequence ID" value="NC_025548.1"/>
</dbReference>
<dbReference type="InterPro" id="IPR004860">
    <property type="entry name" value="LAGLIDADG_dom"/>
</dbReference>
<dbReference type="SUPFAM" id="SSF55608">
    <property type="entry name" value="Homing endonucleases"/>
    <property type="match status" value="1"/>
</dbReference>
<dbReference type="InterPro" id="IPR027434">
    <property type="entry name" value="Homing_endonucl"/>
</dbReference>
<dbReference type="AlphaFoldDB" id="A0A097KR48"/>
<gene>
    <name evidence="2" type="primary">orf171</name>
</gene>
<protein>
    <submittedName>
        <fullName evidence="2">Putative LAGLIDADG homing endonuclease</fullName>
    </submittedName>
</protein>
<dbReference type="PANTHER" id="PTHR36181">
    <property type="entry name" value="INTRON-ENCODED ENDONUCLEASE AI3-RELATED"/>
    <property type="match status" value="1"/>
</dbReference>
<dbReference type="GeneID" id="22161315"/>
<evidence type="ECO:0000313" key="2">
    <source>
        <dbReference type="EMBL" id="AIT95634.1"/>
    </source>
</evidence>
<organism evidence="2">
    <name type="scientific">Elliptochloris bilobata</name>
    <dbReference type="NCBI Taxonomy" id="381761"/>
    <lineage>
        <taxon>Eukaryota</taxon>
        <taxon>Viridiplantae</taxon>
        <taxon>Chlorophyta</taxon>
        <taxon>core chlorophytes</taxon>
        <taxon>Trebouxiophyceae</taxon>
        <taxon>Trebouxiophyceae incertae sedis</taxon>
        <taxon>Elliptochloris clade</taxon>
        <taxon>Elliptochloris</taxon>
    </lineage>
</organism>
<dbReference type="GO" id="GO:0004519">
    <property type="term" value="F:endonuclease activity"/>
    <property type="evidence" value="ECO:0007669"/>
    <property type="project" value="UniProtKB-KW"/>
</dbReference>
<keyword evidence="2" id="KW-0540">Nuclease</keyword>
<keyword evidence="2" id="KW-0255">Endonuclease</keyword>
<accession>A0A097KR48</accession>
<keyword evidence="2" id="KW-0150">Chloroplast</keyword>
<dbReference type="InterPro" id="IPR051289">
    <property type="entry name" value="LAGLIDADG_Endonuclease"/>
</dbReference>
<keyword evidence="2" id="KW-0378">Hydrolase</keyword>
<dbReference type="GO" id="GO:0005739">
    <property type="term" value="C:mitochondrion"/>
    <property type="evidence" value="ECO:0007669"/>
    <property type="project" value="UniProtKB-ARBA"/>
</dbReference>
<dbReference type="EMBL" id="KM462887">
    <property type="protein sequence ID" value="AIT95634.1"/>
    <property type="molecule type" value="Genomic_DNA"/>
</dbReference>
<name>A0A097KR48_9CHLO</name>
<sequence length="171" mass="19940">MKNKATHISEVPPDKGHYVAGFVDGEGSFYISARVRQDYPTRWKFGLHFNISNRDKVVLEICKKYVGCGTIRETDRGNGFYVLEVQDRKKLREFVIPFFSRFGFLSNKKRSEFRIFQEALVLLDNGIRTDAELKAFLRLREKLNQLRKTNISNTDAVILESFVFMRESSET</sequence>
<dbReference type="Pfam" id="PF00961">
    <property type="entry name" value="LAGLIDADG_1"/>
    <property type="match status" value="1"/>
</dbReference>